<protein>
    <recommendedName>
        <fullName evidence="3">Protein kinase domain-containing protein</fullName>
    </recommendedName>
</protein>
<dbReference type="SUPFAM" id="SSF56112">
    <property type="entry name" value="Protein kinase-like (PK-like)"/>
    <property type="match status" value="1"/>
</dbReference>
<organism evidence="1 2">
    <name type="scientific">Nocardiopsis algeriensis</name>
    <dbReference type="NCBI Taxonomy" id="1478215"/>
    <lineage>
        <taxon>Bacteria</taxon>
        <taxon>Bacillati</taxon>
        <taxon>Actinomycetota</taxon>
        <taxon>Actinomycetes</taxon>
        <taxon>Streptosporangiales</taxon>
        <taxon>Nocardiopsidaceae</taxon>
        <taxon>Nocardiopsis</taxon>
    </lineage>
</organism>
<evidence type="ECO:0000313" key="1">
    <source>
        <dbReference type="EMBL" id="MBB6121492.1"/>
    </source>
</evidence>
<dbReference type="CDD" id="cd06257">
    <property type="entry name" value="DnaJ"/>
    <property type="match status" value="1"/>
</dbReference>
<dbReference type="InterPro" id="IPR011009">
    <property type="entry name" value="Kinase-like_dom_sf"/>
</dbReference>
<dbReference type="RefSeq" id="WP_343065064.1">
    <property type="nucleotide sequence ID" value="NZ_JACHJO010000010.1"/>
</dbReference>
<dbReference type="Gene3D" id="1.10.510.10">
    <property type="entry name" value="Transferase(Phosphotransferase) domain 1"/>
    <property type="match status" value="1"/>
</dbReference>
<accession>A0A841ITJ4</accession>
<gene>
    <name evidence="1" type="ORF">FHS13_003461</name>
</gene>
<evidence type="ECO:0000313" key="2">
    <source>
        <dbReference type="Proteomes" id="UP000536604"/>
    </source>
</evidence>
<sequence>MTAPVHGREDALRALSAATAPTDLFGPLPADGRTVPPEATARYRRLALLLHPDTARGDGRGAEAFLRLAELWARYRAAATGRAGVAEQTLVTRERTYRTSGEPPLSGHVADLHPAHHERNGVRHEVLLKVPRSPRDNDLMEAEAASLRRIREHGPERARAFFPELVESFRHRDPGTGTERRVNVLDRLEGFRGLDEVRRAFPGGIDPRDAAWMWRRLLVALGAAAAAGVVHGAVVPEHVLIHPEKHGLVLVGWCCSVAAGAPGSTPHIPATVPGREEFYPPEVAARRPARPETDIFMATRCIEHVTAGRLPRALRAFARGCTLPAPERRPSDGFAVLGELDEALERLYGPRRFRPFHMPSPVRPPKPRT</sequence>
<reference evidence="1 2" key="1">
    <citation type="submission" date="2020-08" db="EMBL/GenBank/DDBJ databases">
        <title>Genomic Encyclopedia of Type Strains, Phase III (KMG-III): the genomes of soil and plant-associated and newly described type strains.</title>
        <authorList>
            <person name="Whitman W."/>
        </authorList>
    </citation>
    <scope>NUCLEOTIDE SEQUENCE [LARGE SCALE GENOMIC DNA]</scope>
    <source>
        <strain evidence="1 2">CECT 8712</strain>
    </source>
</reference>
<comment type="caution">
    <text evidence="1">The sequence shown here is derived from an EMBL/GenBank/DDBJ whole genome shotgun (WGS) entry which is preliminary data.</text>
</comment>
<keyword evidence="2" id="KW-1185">Reference proteome</keyword>
<dbReference type="AlphaFoldDB" id="A0A841ITJ4"/>
<proteinExistence type="predicted"/>
<dbReference type="EMBL" id="JACHJO010000010">
    <property type="protein sequence ID" value="MBB6121492.1"/>
    <property type="molecule type" value="Genomic_DNA"/>
</dbReference>
<dbReference type="Proteomes" id="UP000536604">
    <property type="component" value="Unassembled WGS sequence"/>
</dbReference>
<evidence type="ECO:0008006" key="3">
    <source>
        <dbReference type="Google" id="ProtNLM"/>
    </source>
</evidence>
<name>A0A841ITJ4_9ACTN</name>
<dbReference type="InterPro" id="IPR001623">
    <property type="entry name" value="DnaJ_domain"/>
</dbReference>